<dbReference type="Proteomes" id="UP000325008">
    <property type="component" value="Unassembled WGS sequence"/>
</dbReference>
<dbReference type="AlphaFoldDB" id="A0A5C3FPZ2"/>
<reference evidence="1" key="1">
    <citation type="submission" date="2018-03" db="EMBL/GenBank/DDBJ databases">
        <authorList>
            <person name="Guldener U."/>
        </authorList>
    </citation>
    <scope>NUCLEOTIDE SEQUENCE [LARGE SCALE GENOMIC DNA]</scope>
    <source>
        <strain evidence="1">ATCC34888</strain>
    </source>
</reference>
<accession>A0A5C3FPZ2</accession>
<keyword evidence="2" id="KW-1185">Reference proteome</keyword>
<gene>
    <name evidence="1" type="ORF">PSANT_04190</name>
</gene>
<organism evidence="1 2">
    <name type="scientific">Pseudozyma antarctica</name>
    <name type="common">Yeast</name>
    <name type="synonym">Candida antarctica</name>
    <dbReference type="NCBI Taxonomy" id="84753"/>
    <lineage>
        <taxon>Eukaryota</taxon>
        <taxon>Fungi</taxon>
        <taxon>Dikarya</taxon>
        <taxon>Basidiomycota</taxon>
        <taxon>Ustilaginomycotina</taxon>
        <taxon>Ustilaginomycetes</taxon>
        <taxon>Ustilaginales</taxon>
        <taxon>Ustilaginaceae</taxon>
        <taxon>Moesziomyces</taxon>
    </lineage>
</organism>
<evidence type="ECO:0000313" key="2">
    <source>
        <dbReference type="Proteomes" id="UP000325008"/>
    </source>
</evidence>
<proteinExistence type="predicted"/>
<dbReference type="EMBL" id="OOIQ01000010">
    <property type="protein sequence ID" value="SPO46504.1"/>
    <property type="molecule type" value="Genomic_DNA"/>
</dbReference>
<name>A0A5C3FPZ2_PSEA2</name>
<comment type="caution">
    <text evidence="1">The sequence shown here is derived from an EMBL/GenBank/DDBJ whole genome shotgun (WGS) entry which is preliminary data.</text>
</comment>
<protein>
    <submittedName>
        <fullName evidence="1">Uncharacterized protein</fullName>
    </submittedName>
</protein>
<sequence length="122" mass="13461">MPLFFPMCTARVGLCVTALAKDTRRSGCGLYRVARRSAPRYGDRVGSARQGTISARRGRAARFVMGDTTAERHSDSQQRTQTHCVHKWHARPSILQDAQMSDLGKLDWATATLDLGSPTATR</sequence>
<evidence type="ECO:0000313" key="1">
    <source>
        <dbReference type="EMBL" id="SPO46504.1"/>
    </source>
</evidence>